<dbReference type="SUPFAM" id="SSF47266">
    <property type="entry name" value="4-helical cytokines"/>
    <property type="match status" value="1"/>
</dbReference>
<protein>
    <recommendedName>
        <fullName evidence="10">Viral interleukin-10 homolog</fullName>
    </recommendedName>
</protein>
<proteinExistence type="inferred from homology"/>
<evidence type="ECO:0000256" key="7">
    <source>
        <dbReference type="ARBA" id="ARBA00023157"/>
    </source>
</evidence>
<evidence type="ECO:0000256" key="1">
    <source>
        <dbReference type="ARBA" id="ARBA00004613"/>
    </source>
</evidence>
<dbReference type="GO" id="GO:0005125">
    <property type="term" value="F:cytokine activity"/>
    <property type="evidence" value="ECO:0007669"/>
    <property type="project" value="UniProtKB-UniRule"/>
</dbReference>
<evidence type="ECO:0000256" key="9">
    <source>
        <dbReference type="PIRSR" id="PIRSR620443-50"/>
    </source>
</evidence>
<accession>A0A8E5AG96</accession>
<keyword evidence="10" id="KW-0945">Host-virus interaction</keyword>
<reference evidence="11" key="1">
    <citation type="journal article" date="2021" name="Microorganisms">
        <title>Genomes of Anguillid Herpesvirus 1 Strains Reveal Evolutionary Disparities and Low Genetic Diversity in the Genus Cyprinivirus.</title>
        <authorList>
            <person name="Donohoe O."/>
            <person name="Zhang H."/>
            <person name="Delrez N."/>
            <person name="Gao Y."/>
            <person name="Suarez N.M."/>
            <person name="Davison A.J."/>
            <person name="Vanderplasschen A."/>
        </authorList>
    </citation>
    <scope>NUCLEOTIDE SEQUENCE</scope>
    <source>
        <strain evidence="11">DK-200249</strain>
    </source>
</reference>
<dbReference type="InterPro" id="IPR009079">
    <property type="entry name" value="4_helix_cytokine-like_core"/>
</dbReference>
<evidence type="ECO:0000256" key="2">
    <source>
        <dbReference type="ARBA" id="ARBA00008813"/>
    </source>
</evidence>
<dbReference type="PANTHER" id="PTHR48482">
    <property type="entry name" value="INTERLEUKIN-19-RELATED"/>
    <property type="match status" value="1"/>
</dbReference>
<dbReference type="PANTHER" id="PTHR48482:SF5">
    <property type="entry name" value="INTERLEUKIN-10"/>
    <property type="match status" value="1"/>
</dbReference>
<evidence type="ECO:0000256" key="8">
    <source>
        <dbReference type="ARBA" id="ARBA00023280"/>
    </source>
</evidence>
<dbReference type="GO" id="GO:0005615">
    <property type="term" value="C:extracellular space"/>
    <property type="evidence" value="ECO:0007669"/>
    <property type="project" value="UniProtKB-UniRule"/>
</dbReference>
<name>A0A8E5AG96_9VIRU</name>
<keyword evidence="5" id="KW-0732">Signal</keyword>
<comment type="function">
    <text evidence="10">Functional viral cytokine homolog that plays a role in regulating host immune response.</text>
</comment>
<evidence type="ECO:0000256" key="4">
    <source>
        <dbReference type="ARBA" id="ARBA00022525"/>
    </source>
</evidence>
<dbReference type="Pfam" id="PF00726">
    <property type="entry name" value="IL10"/>
    <property type="match status" value="1"/>
</dbReference>
<comment type="subcellular location">
    <subcellularLocation>
        <location evidence="1 10">Secreted</location>
    </subcellularLocation>
</comment>
<sequence length="165" mass="18592">MARFIYVVLLCLVFDAAQSAAQCRKGTITSRLKMLRTAFEKVREFYEDRDEEETALASTEHLHGPESCSVIDELITHHTKCVIPAANEEEGADLLSLDTLQVALENVKGLLANCQEEFGCKPPFSMRDYKKQYRQLNKEKNAGMIKAMGELGMLFNGIEERVIGM</sequence>
<evidence type="ECO:0000256" key="6">
    <source>
        <dbReference type="ARBA" id="ARBA00022938"/>
    </source>
</evidence>
<keyword evidence="4 10" id="KW-0964">Secreted</keyword>
<evidence type="ECO:0000256" key="10">
    <source>
        <dbReference type="RuleBase" id="RU368043"/>
    </source>
</evidence>
<evidence type="ECO:0000256" key="3">
    <source>
        <dbReference type="ARBA" id="ARBA00022514"/>
    </source>
</evidence>
<evidence type="ECO:0000313" key="11">
    <source>
        <dbReference type="EMBL" id="QRM16690.1"/>
    </source>
</evidence>
<dbReference type="Gene3D" id="1.20.1250.10">
    <property type="match status" value="1"/>
</dbReference>
<keyword evidence="8 10" id="KW-0899">Viral immunoevasion</keyword>
<organism evidence="11">
    <name type="scientific">Anguillid herpesvirus 1</name>
    <dbReference type="NCBI Taxonomy" id="150286"/>
    <lineage>
        <taxon>Viruses</taxon>
        <taxon>Duplodnaviria</taxon>
        <taxon>Heunggongvirae</taxon>
        <taxon>Peploviricota</taxon>
        <taxon>Herviviricetes</taxon>
        <taxon>Herpesvirales</taxon>
        <taxon>Alloherpesviridae</taxon>
        <taxon>Cyvirus</taxon>
        <taxon>Cyvirus anguillidallo1</taxon>
    </lineage>
</organism>
<feature type="disulfide bond" evidence="9">
    <location>
        <begin position="68"/>
        <end position="120"/>
    </location>
</feature>
<keyword evidence="3 10" id="KW-0202">Cytokine</keyword>
<dbReference type="EMBL" id="MW580851">
    <property type="protein sequence ID" value="QRM16690.1"/>
    <property type="molecule type" value="Genomic_DNA"/>
</dbReference>
<comment type="similarity">
    <text evidence="2 10">Belongs to the IL-10 family.</text>
</comment>
<keyword evidence="7 9" id="KW-1015">Disulfide bond</keyword>
<dbReference type="InterPro" id="IPR020443">
    <property type="entry name" value="IL-10/19/20/24/26"/>
</dbReference>
<gene>
    <name evidence="11" type="primary">ORF25</name>
</gene>
<reference evidence="11" key="2">
    <citation type="submission" date="2021-02" db="EMBL/GenBank/DDBJ databases">
        <authorList>
            <person name="Vanderplasschen A.F.C."/>
            <person name="Davison A.J."/>
        </authorList>
    </citation>
    <scope>NUCLEOTIDE SEQUENCE</scope>
    <source>
        <strain evidence="11">DK-200249</strain>
    </source>
</reference>
<feature type="disulfide bond" evidence="9">
    <location>
        <begin position="23"/>
        <end position="114"/>
    </location>
</feature>
<dbReference type="GO" id="GO:0052031">
    <property type="term" value="P:symbiont-mediated perturbation of host defense response"/>
    <property type="evidence" value="ECO:0007669"/>
    <property type="project" value="UniProtKB-UniRule"/>
</dbReference>
<evidence type="ECO:0000256" key="5">
    <source>
        <dbReference type="ARBA" id="ARBA00022729"/>
    </source>
</evidence>
<keyword evidence="6 10" id="KW-1125">Evasion of host immunity by viral interleukin-like protein</keyword>
<dbReference type="SMART" id="SM00188">
    <property type="entry name" value="IL10"/>
    <property type="match status" value="1"/>
</dbReference>